<dbReference type="Proteomes" id="UP001156102">
    <property type="component" value="Unassembled WGS sequence"/>
</dbReference>
<feature type="domain" description="Flagellar hook-length control protein-like C-terminal" evidence="2">
    <location>
        <begin position="263"/>
        <end position="337"/>
    </location>
</feature>
<dbReference type="RefSeq" id="WP_254758760.1">
    <property type="nucleotide sequence ID" value="NZ_JANCLT010000004.1"/>
</dbReference>
<keyword evidence="3" id="KW-0966">Cell projection</keyword>
<reference evidence="3" key="1">
    <citation type="submission" date="2022-07" db="EMBL/GenBank/DDBJ databases">
        <authorList>
            <person name="Li W.-J."/>
            <person name="Deng Q.-Q."/>
        </authorList>
    </citation>
    <scope>NUCLEOTIDE SEQUENCE</scope>
    <source>
        <strain evidence="3">SYSU M60031</strain>
    </source>
</reference>
<evidence type="ECO:0000313" key="3">
    <source>
        <dbReference type="EMBL" id="MCP8968849.1"/>
    </source>
</evidence>
<protein>
    <submittedName>
        <fullName evidence="3">Flagellar hook-length control protein FliK</fullName>
    </submittedName>
</protein>
<dbReference type="InterPro" id="IPR021136">
    <property type="entry name" value="Flagellar_hook_control-like_C"/>
</dbReference>
<feature type="compositionally biased region" description="Basic and acidic residues" evidence="1">
    <location>
        <begin position="14"/>
        <end position="78"/>
    </location>
</feature>
<dbReference type="InterPro" id="IPR038610">
    <property type="entry name" value="FliK-like_C_sf"/>
</dbReference>
<dbReference type="AlphaFoldDB" id="A0AA41X4M1"/>
<keyword evidence="3" id="KW-0282">Flagellum</keyword>
<keyword evidence="4" id="KW-1185">Reference proteome</keyword>
<organism evidence="3 4">
    <name type="scientific">Ectobacillus ponti</name>
    <dbReference type="NCBI Taxonomy" id="2961894"/>
    <lineage>
        <taxon>Bacteria</taxon>
        <taxon>Bacillati</taxon>
        <taxon>Bacillota</taxon>
        <taxon>Bacilli</taxon>
        <taxon>Bacillales</taxon>
        <taxon>Bacillaceae</taxon>
        <taxon>Ectobacillus</taxon>
    </lineage>
</organism>
<gene>
    <name evidence="3" type="ORF">NK662_09895</name>
</gene>
<dbReference type="Pfam" id="PF02120">
    <property type="entry name" value="Flg_hook"/>
    <property type="match status" value="1"/>
</dbReference>
<dbReference type="Gene3D" id="3.30.750.140">
    <property type="match status" value="1"/>
</dbReference>
<feature type="region of interest" description="Disordered" evidence="1">
    <location>
        <begin position="330"/>
        <end position="374"/>
    </location>
</feature>
<sequence length="374" mass="42250">MMIEQVLPVAQRAQEPRMEQRNEQEPGKFAEELKKGIVREKKAAEKDPETKTLQKIEEKHDTGTLKKKEGKHDTEITKSGKKPFLLPEQEAAVPLQPASIPVEQMQPLSHDAKAQELLLAVSDKGLALEKLKDRPEILEQLTALLQSMQGNTPISQLPQVQQFLQEQGLETIAGPGQSAAQLLQSLADLQPSLLVEDVSLPAAADEKDKQKDDIKDGMPLDSLHALTAETVQPKQPNGGQPEKVPVADLKEHMQQKVEELQKFVARNERIYMQLDPDRFGTLHVFLRKQGDQIHVHVEGQRNEMQKQVENIFQELKHQLKERNIDVQLSYTERDNKQEGGQEQRQERQTKRDSPGAEAEQNQFAGLWEGVDDGN</sequence>
<dbReference type="EMBL" id="JANCLT010000004">
    <property type="protein sequence ID" value="MCP8968849.1"/>
    <property type="molecule type" value="Genomic_DNA"/>
</dbReference>
<accession>A0AA41X4M1</accession>
<feature type="region of interest" description="Disordered" evidence="1">
    <location>
        <begin position="1"/>
        <end position="87"/>
    </location>
</feature>
<proteinExistence type="predicted"/>
<comment type="caution">
    <text evidence="3">The sequence shown here is derived from an EMBL/GenBank/DDBJ whole genome shotgun (WGS) entry which is preliminary data.</text>
</comment>
<name>A0AA41X4M1_9BACI</name>
<evidence type="ECO:0000313" key="4">
    <source>
        <dbReference type="Proteomes" id="UP001156102"/>
    </source>
</evidence>
<evidence type="ECO:0000259" key="2">
    <source>
        <dbReference type="Pfam" id="PF02120"/>
    </source>
</evidence>
<feature type="compositionally biased region" description="Basic and acidic residues" evidence="1">
    <location>
        <begin position="331"/>
        <end position="354"/>
    </location>
</feature>
<keyword evidence="3" id="KW-0969">Cilium</keyword>
<evidence type="ECO:0000256" key="1">
    <source>
        <dbReference type="SAM" id="MobiDB-lite"/>
    </source>
</evidence>